<evidence type="ECO:0000256" key="2">
    <source>
        <dbReference type="SAM" id="Phobius"/>
    </source>
</evidence>
<dbReference type="PANTHER" id="PTHR31389:SF4">
    <property type="entry name" value="LD39211P"/>
    <property type="match status" value="1"/>
</dbReference>
<feature type="compositionally biased region" description="Basic and acidic residues" evidence="1">
    <location>
        <begin position="68"/>
        <end position="77"/>
    </location>
</feature>
<evidence type="ECO:0000313" key="3">
    <source>
        <dbReference type="EMBL" id="CAL1537680.1"/>
    </source>
</evidence>
<keyword evidence="2" id="KW-1133">Transmembrane helix</keyword>
<comment type="caution">
    <text evidence="3">The sequence shown here is derived from an EMBL/GenBank/DDBJ whole genome shotgun (WGS) entry which is preliminary data.</text>
</comment>
<sequence>MGRSFSPRAVVNYAVFGFFLLLGYKIFLGGNDKKSSDPFRDITNDHPKNVRGQSENSENVLPGADYKGQGHEGKVEEDRDPIDVGDLPKDLANDETDEKLQQKEKEYLQDQLDKHQVNLDKEKKARDDAFLPDGVDWEVEKEMVKRRSVFFQSIKEREQPMEEHEFRDMHEADDNFAFVTAGSHSTFPATIQFIYSIQYFYPDSSIGIYDIGLTSDEKTFINSLCNTEVISMWLQVWPEELYKMRHRVWRPLLIQFAAGKYAHFIYIEPGKYVYKQAIKDYIIHSRLHGVTVGGKQLKYSSFVVTNPHMYTFLTTDEKKLQKTPHFEFSVLIVHNTKRVNNFFLRYLTACTMEDYCIAPPGAKPNCDYNLGNNKKFANCHRYDESAMNLILNRWHDYKPSEYLMKDIVTKDYDGKDMSKRVKVCHPIKNDEV</sequence>
<keyword evidence="2" id="KW-0812">Transmembrane</keyword>
<proteinExistence type="predicted"/>
<dbReference type="Proteomes" id="UP001497497">
    <property type="component" value="Unassembled WGS sequence"/>
</dbReference>
<evidence type="ECO:0000313" key="4">
    <source>
        <dbReference type="Proteomes" id="UP001497497"/>
    </source>
</evidence>
<name>A0AAV2HUL4_LYMST</name>
<organism evidence="3 4">
    <name type="scientific">Lymnaea stagnalis</name>
    <name type="common">Great pond snail</name>
    <name type="synonym">Helix stagnalis</name>
    <dbReference type="NCBI Taxonomy" id="6523"/>
    <lineage>
        <taxon>Eukaryota</taxon>
        <taxon>Metazoa</taxon>
        <taxon>Spiralia</taxon>
        <taxon>Lophotrochozoa</taxon>
        <taxon>Mollusca</taxon>
        <taxon>Gastropoda</taxon>
        <taxon>Heterobranchia</taxon>
        <taxon>Euthyneura</taxon>
        <taxon>Panpulmonata</taxon>
        <taxon>Hygrophila</taxon>
        <taxon>Lymnaeoidea</taxon>
        <taxon>Lymnaeidae</taxon>
        <taxon>Lymnaea</taxon>
    </lineage>
</organism>
<gene>
    <name evidence="3" type="ORF">GSLYS_00011582001</name>
</gene>
<protein>
    <submittedName>
        <fullName evidence="3">Uncharacterized protein</fullName>
    </submittedName>
</protein>
<keyword evidence="2" id="KW-0472">Membrane</keyword>
<feature type="transmembrane region" description="Helical" evidence="2">
    <location>
        <begin position="9"/>
        <end position="28"/>
    </location>
</feature>
<accession>A0AAV2HUL4</accession>
<keyword evidence="4" id="KW-1185">Reference proteome</keyword>
<dbReference type="AlphaFoldDB" id="A0AAV2HUL4"/>
<dbReference type="EMBL" id="CAXITT010000271">
    <property type="protein sequence ID" value="CAL1537680.1"/>
    <property type="molecule type" value="Genomic_DNA"/>
</dbReference>
<reference evidence="3 4" key="1">
    <citation type="submission" date="2024-04" db="EMBL/GenBank/DDBJ databases">
        <authorList>
            <consortium name="Genoscope - CEA"/>
            <person name="William W."/>
        </authorList>
    </citation>
    <scope>NUCLEOTIDE SEQUENCE [LARGE SCALE GENOMIC DNA]</scope>
</reference>
<feature type="compositionally biased region" description="Basic and acidic residues" evidence="1">
    <location>
        <begin position="35"/>
        <end position="48"/>
    </location>
</feature>
<feature type="region of interest" description="Disordered" evidence="1">
    <location>
        <begin position="35"/>
        <end position="94"/>
    </location>
</feature>
<evidence type="ECO:0000256" key="1">
    <source>
        <dbReference type="SAM" id="MobiDB-lite"/>
    </source>
</evidence>
<dbReference type="PANTHER" id="PTHR31389">
    <property type="entry name" value="LD39211P"/>
    <property type="match status" value="1"/>
</dbReference>